<evidence type="ECO:0000256" key="2">
    <source>
        <dbReference type="ARBA" id="ARBA00022692"/>
    </source>
</evidence>
<keyword evidence="2" id="KW-0812">Transmembrane</keyword>
<evidence type="ECO:0000256" key="5">
    <source>
        <dbReference type="SAM" id="MobiDB-lite"/>
    </source>
</evidence>
<feature type="region of interest" description="Disordered" evidence="5">
    <location>
        <begin position="1"/>
        <end position="29"/>
    </location>
</feature>
<dbReference type="PANTHER" id="PTHR15371">
    <property type="entry name" value="TIM23"/>
    <property type="match status" value="1"/>
</dbReference>
<dbReference type="InterPro" id="IPR045238">
    <property type="entry name" value="Tim23-like"/>
</dbReference>
<dbReference type="GO" id="GO:0030150">
    <property type="term" value="P:protein import into mitochondrial matrix"/>
    <property type="evidence" value="ECO:0007669"/>
    <property type="project" value="TreeGrafter"/>
</dbReference>
<evidence type="ECO:0000256" key="3">
    <source>
        <dbReference type="ARBA" id="ARBA00022989"/>
    </source>
</evidence>
<feature type="compositionally biased region" description="Basic and acidic residues" evidence="5">
    <location>
        <begin position="7"/>
        <end position="17"/>
    </location>
</feature>
<evidence type="ECO:0000256" key="1">
    <source>
        <dbReference type="ARBA" id="ARBA00004141"/>
    </source>
</evidence>
<protein>
    <recommendedName>
        <fullName evidence="7">Mitochondrial import inner membrane translocase subunit TIM23</fullName>
    </recommendedName>
</protein>
<keyword evidence="3" id="KW-1133">Transmembrane helix</keyword>
<proteinExistence type="predicted"/>
<dbReference type="GO" id="GO:0005744">
    <property type="term" value="C:TIM23 mitochondrial import inner membrane translocase complex"/>
    <property type="evidence" value="ECO:0007669"/>
    <property type="project" value="TreeGrafter"/>
</dbReference>
<organism evidence="6">
    <name type="scientific">Ostreococcus mediterraneus</name>
    <dbReference type="NCBI Taxonomy" id="1486918"/>
    <lineage>
        <taxon>Eukaryota</taxon>
        <taxon>Viridiplantae</taxon>
        <taxon>Chlorophyta</taxon>
        <taxon>Mamiellophyceae</taxon>
        <taxon>Mamiellales</taxon>
        <taxon>Bathycoccaceae</taxon>
        <taxon>Ostreococcus</taxon>
    </lineage>
</organism>
<dbReference type="EMBL" id="HBEW01003091">
    <property type="protein sequence ID" value="CAD8579950.1"/>
    <property type="molecule type" value="Transcribed_RNA"/>
</dbReference>
<evidence type="ECO:0000256" key="4">
    <source>
        <dbReference type="ARBA" id="ARBA00023136"/>
    </source>
</evidence>
<keyword evidence="4" id="KW-0472">Membrane</keyword>
<gene>
    <name evidence="6" type="ORF">OMED0929_LOCUS2546</name>
</gene>
<dbReference type="Pfam" id="PF02466">
    <property type="entry name" value="Tim17"/>
    <property type="match status" value="1"/>
</dbReference>
<dbReference type="AlphaFoldDB" id="A0A6U0B272"/>
<dbReference type="PANTHER" id="PTHR15371:SF0">
    <property type="entry name" value="SD19278P"/>
    <property type="match status" value="1"/>
</dbReference>
<accession>A0A6U0B272</accession>
<comment type="subcellular location">
    <subcellularLocation>
        <location evidence="1">Membrane</location>
        <topology evidence="1">Multi-pass membrane protein</topology>
    </subcellularLocation>
</comment>
<name>A0A6U0B272_9CHLO</name>
<reference evidence="6" key="1">
    <citation type="submission" date="2021-01" db="EMBL/GenBank/DDBJ databases">
        <authorList>
            <person name="Corre E."/>
            <person name="Pelletier E."/>
            <person name="Niang G."/>
            <person name="Scheremetjew M."/>
            <person name="Finn R."/>
            <person name="Kale V."/>
            <person name="Holt S."/>
            <person name="Cochrane G."/>
            <person name="Meng A."/>
            <person name="Brown T."/>
            <person name="Cohen L."/>
        </authorList>
    </citation>
    <scope>NUCLEOTIDE SEQUENCE</scope>
    <source>
        <strain evidence="6">Clade-D-RCC2572</strain>
    </source>
</reference>
<evidence type="ECO:0008006" key="7">
    <source>
        <dbReference type="Google" id="ProtNLM"/>
    </source>
</evidence>
<sequence>MGLRDLLGVRRADKGKNDPSSSAEAVLDEPATLSTASMEKETLEVPNFGAPAESVILPKSGGGAAGAYNPYSGLGGPFDPSMNKAIYSLADAPEFLFDEERTMRTRSWSENLTYLTGVGYLGGSIAGGGWGLYGSMKAVPEAAADSSKLRLNRMLNSVSSRGRTIGNTWGCIGLYYAALESASMAYTENRYDTLCSIFAGGGAGALYKSMSGPRAIAVYGAGGAMLSGLNVAVQSVIGR</sequence>
<dbReference type="GO" id="GO:0008320">
    <property type="term" value="F:protein transmembrane transporter activity"/>
    <property type="evidence" value="ECO:0007669"/>
    <property type="project" value="TreeGrafter"/>
</dbReference>
<evidence type="ECO:0000313" key="6">
    <source>
        <dbReference type="EMBL" id="CAD8579950.1"/>
    </source>
</evidence>